<proteinExistence type="predicted"/>
<accession>A0A8H7VYL0</accession>
<keyword evidence="2" id="KW-0472">Membrane</keyword>
<reference evidence="3" key="1">
    <citation type="submission" date="2021-02" db="EMBL/GenBank/DDBJ databases">
        <title>Genome sequence Cadophora malorum strain M34.</title>
        <authorList>
            <person name="Stefanovic E."/>
            <person name="Vu D."/>
            <person name="Scully C."/>
            <person name="Dijksterhuis J."/>
            <person name="Roader J."/>
            <person name="Houbraken J."/>
        </authorList>
    </citation>
    <scope>NUCLEOTIDE SEQUENCE</scope>
    <source>
        <strain evidence="3">M34</strain>
    </source>
</reference>
<protein>
    <submittedName>
        <fullName evidence="3">Uncharacterized protein</fullName>
    </submittedName>
</protein>
<keyword evidence="2" id="KW-0812">Transmembrane</keyword>
<evidence type="ECO:0000256" key="1">
    <source>
        <dbReference type="SAM" id="MobiDB-lite"/>
    </source>
</evidence>
<keyword evidence="2" id="KW-1133">Transmembrane helix</keyword>
<feature type="transmembrane region" description="Helical" evidence="2">
    <location>
        <begin position="49"/>
        <end position="68"/>
    </location>
</feature>
<dbReference type="Proteomes" id="UP000664132">
    <property type="component" value="Unassembled WGS sequence"/>
</dbReference>
<dbReference type="OrthoDB" id="3563303at2759"/>
<gene>
    <name evidence="3" type="ORF">IFR04_015326</name>
</gene>
<feature type="compositionally biased region" description="Polar residues" evidence="1">
    <location>
        <begin position="21"/>
        <end position="31"/>
    </location>
</feature>
<evidence type="ECO:0000313" key="4">
    <source>
        <dbReference type="Proteomes" id="UP000664132"/>
    </source>
</evidence>
<feature type="region of interest" description="Disordered" evidence="1">
    <location>
        <begin position="1"/>
        <end position="31"/>
    </location>
</feature>
<dbReference type="EMBL" id="JAFJYH010000464">
    <property type="protein sequence ID" value="KAG4411536.1"/>
    <property type="molecule type" value="Genomic_DNA"/>
</dbReference>
<keyword evidence="4" id="KW-1185">Reference proteome</keyword>
<evidence type="ECO:0000256" key="2">
    <source>
        <dbReference type="SAM" id="Phobius"/>
    </source>
</evidence>
<evidence type="ECO:0000313" key="3">
    <source>
        <dbReference type="EMBL" id="KAG4411536.1"/>
    </source>
</evidence>
<comment type="caution">
    <text evidence="3">The sequence shown here is derived from an EMBL/GenBank/DDBJ whole genome shotgun (WGS) entry which is preliminary data.</text>
</comment>
<organism evidence="3 4">
    <name type="scientific">Cadophora malorum</name>
    <dbReference type="NCBI Taxonomy" id="108018"/>
    <lineage>
        <taxon>Eukaryota</taxon>
        <taxon>Fungi</taxon>
        <taxon>Dikarya</taxon>
        <taxon>Ascomycota</taxon>
        <taxon>Pezizomycotina</taxon>
        <taxon>Leotiomycetes</taxon>
        <taxon>Helotiales</taxon>
        <taxon>Ploettnerulaceae</taxon>
        <taxon>Cadophora</taxon>
    </lineage>
</organism>
<sequence length="149" mass="15421">MSAPTVPTSSTPQGGTKERVTASSSHAPGSTIRNTTPKWVETLLFWLDWVIKVLGVAAAVVFGIWAPLSFQAANDASATGDATQSSVMSAVISVNGQASSALSIQSSAAAEQSIALDAINSRIGAIGQLSLLDFCLRNIVRKSCIQNDS</sequence>
<name>A0A8H7VYL0_9HELO</name>
<dbReference type="AlphaFoldDB" id="A0A8H7VYL0"/>
<feature type="compositionally biased region" description="Polar residues" evidence="1">
    <location>
        <begin position="1"/>
        <end position="14"/>
    </location>
</feature>